<keyword evidence="9" id="KW-0472">Membrane</keyword>
<dbReference type="Pfam" id="PF12849">
    <property type="entry name" value="PBP_like_2"/>
    <property type="match status" value="1"/>
</dbReference>
<organism evidence="14 15">
    <name type="scientific">Catellicoccus marimammalium M35/04/3</name>
    <dbReference type="NCBI Taxonomy" id="1234409"/>
    <lineage>
        <taxon>Bacteria</taxon>
        <taxon>Bacillati</taxon>
        <taxon>Bacillota</taxon>
        <taxon>Bacilli</taxon>
        <taxon>Lactobacillales</taxon>
        <taxon>Enterococcaceae</taxon>
        <taxon>Catellicoccus</taxon>
    </lineage>
</organism>
<feature type="chain" id="PRO_5039763186" description="Phosphate-binding protein" evidence="12">
    <location>
        <begin position="22"/>
        <end position="285"/>
    </location>
</feature>
<dbReference type="CDD" id="cd13653">
    <property type="entry name" value="PBP2_phosphate_like_1"/>
    <property type="match status" value="1"/>
</dbReference>
<proteinExistence type="inferred from homology"/>
<dbReference type="eggNOG" id="COG0226">
    <property type="taxonomic scope" value="Bacteria"/>
</dbReference>
<evidence type="ECO:0000256" key="4">
    <source>
        <dbReference type="ARBA" id="ARBA00011529"/>
    </source>
</evidence>
<dbReference type="RefSeq" id="WP_009488942.1">
    <property type="nucleotide sequence ID" value="NZ_AMYT01000011.1"/>
</dbReference>
<evidence type="ECO:0000313" key="15">
    <source>
        <dbReference type="Proteomes" id="UP000016057"/>
    </source>
</evidence>
<comment type="subunit">
    <text evidence="4 12">The complex is composed of two ATP-binding proteins (PstB), two transmembrane proteins (PstC and PstA) and a solute-binding protein (PstS).</text>
</comment>
<keyword evidence="5 12" id="KW-0813">Transport</keyword>
<keyword evidence="7 12" id="KW-0592">Phosphate transport</keyword>
<evidence type="ECO:0000256" key="1">
    <source>
        <dbReference type="ARBA" id="ARBA00002841"/>
    </source>
</evidence>
<evidence type="ECO:0000256" key="8">
    <source>
        <dbReference type="ARBA" id="ARBA00022729"/>
    </source>
</evidence>
<dbReference type="PANTHER" id="PTHR30570:SF4">
    <property type="entry name" value="PHOSPHATE-BINDING PROTEIN PSTS 1"/>
    <property type="match status" value="1"/>
</dbReference>
<dbReference type="Proteomes" id="UP000016057">
    <property type="component" value="Unassembled WGS sequence"/>
</dbReference>
<accession>K8ZCA9</accession>
<evidence type="ECO:0000256" key="6">
    <source>
        <dbReference type="ARBA" id="ARBA00022475"/>
    </source>
</evidence>
<evidence type="ECO:0000256" key="2">
    <source>
        <dbReference type="ARBA" id="ARBA00004193"/>
    </source>
</evidence>
<evidence type="ECO:0000256" key="3">
    <source>
        <dbReference type="ARBA" id="ARBA00008725"/>
    </source>
</evidence>
<name>K8ZCA9_9ENTE</name>
<protein>
    <recommendedName>
        <fullName evidence="12">Phosphate-binding protein</fullName>
    </recommendedName>
</protein>
<gene>
    <name evidence="14" type="ORF">C683_0448</name>
</gene>
<keyword evidence="8 12" id="KW-0732">Signal</keyword>
<dbReference type="GO" id="GO:0042301">
    <property type="term" value="F:phosphate ion binding"/>
    <property type="evidence" value="ECO:0007669"/>
    <property type="project" value="UniProtKB-UniRule"/>
</dbReference>
<evidence type="ECO:0000313" key="14">
    <source>
        <dbReference type="EMBL" id="EKU27667.1"/>
    </source>
</evidence>
<dbReference type="STRING" id="1234409.C683_0448"/>
<comment type="similarity">
    <text evidence="3 12">Belongs to the PstS family.</text>
</comment>
<dbReference type="InterPro" id="IPR011862">
    <property type="entry name" value="Phos-bd"/>
</dbReference>
<keyword evidence="6 12" id="KW-1003">Cell membrane</keyword>
<dbReference type="InterPro" id="IPR024370">
    <property type="entry name" value="PBP_domain"/>
</dbReference>
<dbReference type="EMBL" id="AMYT01000011">
    <property type="protein sequence ID" value="EKU27667.1"/>
    <property type="molecule type" value="Genomic_DNA"/>
</dbReference>
<feature type="signal peptide" evidence="12">
    <location>
        <begin position="1"/>
        <end position="21"/>
    </location>
</feature>
<evidence type="ECO:0000256" key="9">
    <source>
        <dbReference type="ARBA" id="ARBA00023136"/>
    </source>
</evidence>
<evidence type="ECO:0000256" key="11">
    <source>
        <dbReference type="ARBA" id="ARBA00023288"/>
    </source>
</evidence>
<comment type="function">
    <text evidence="1">Part of the ABC transporter complex PstSACB involved in phosphate import.</text>
</comment>
<dbReference type="PANTHER" id="PTHR30570">
    <property type="entry name" value="PERIPLASMIC PHOSPHATE BINDING COMPONENT OF PHOSPHATE ABC TRANSPORTER"/>
    <property type="match status" value="1"/>
</dbReference>
<dbReference type="PATRIC" id="fig|1234409.3.peg.415"/>
<feature type="domain" description="PBP" evidence="13">
    <location>
        <begin position="27"/>
        <end position="253"/>
    </location>
</feature>
<comment type="subcellular location">
    <subcellularLocation>
        <location evidence="2 12">Cell membrane</location>
        <topology evidence="2 12">Lipid-anchor</topology>
    </subcellularLocation>
</comment>
<dbReference type="NCBIfam" id="TIGR02136">
    <property type="entry name" value="ptsS_2"/>
    <property type="match status" value="1"/>
</dbReference>
<dbReference type="Gene3D" id="3.40.190.10">
    <property type="entry name" value="Periplasmic binding protein-like II"/>
    <property type="match status" value="2"/>
</dbReference>
<evidence type="ECO:0000256" key="7">
    <source>
        <dbReference type="ARBA" id="ARBA00022592"/>
    </source>
</evidence>
<dbReference type="GO" id="GO:0006817">
    <property type="term" value="P:phosphate ion transport"/>
    <property type="evidence" value="ECO:0007669"/>
    <property type="project" value="UniProtKB-UniRule"/>
</dbReference>
<sequence length="285" mass="31164">MKKLARFGVACSLLGMLFLSGCGNKGEEINIVGSTALQPLAEVAGEEFSSKHPGKFVNVQGGGSGTGLSQVQAGAVQIGNSDLFAEDKKGINAKELVDHKVCVVGIAPIVNKKVGVKDVSLAQLRGIFSGKYTNWKQLGGKDQEIVLLNRAQGSGTRFTFEKWVMKGEKMVRAQEQDSNGMVRQIVADTPGAISYLAFPYIRDDVETLDIDHVAPTDKNVADNKWPIWDYEHMYTKGKPTGLTKEYLDFVQSKPVQENLIPKLGYVPMTKMTVERNAKGDITKRQ</sequence>
<dbReference type="PROSITE" id="PS51257">
    <property type="entry name" value="PROKAR_LIPOPROTEIN"/>
    <property type="match status" value="1"/>
</dbReference>
<evidence type="ECO:0000256" key="10">
    <source>
        <dbReference type="ARBA" id="ARBA00023139"/>
    </source>
</evidence>
<dbReference type="GO" id="GO:0005886">
    <property type="term" value="C:plasma membrane"/>
    <property type="evidence" value="ECO:0007669"/>
    <property type="project" value="UniProtKB-SubCell"/>
</dbReference>
<dbReference type="SUPFAM" id="SSF53850">
    <property type="entry name" value="Periplasmic binding protein-like II"/>
    <property type="match status" value="1"/>
</dbReference>
<dbReference type="InterPro" id="IPR050811">
    <property type="entry name" value="Phosphate_ABC_transporter"/>
</dbReference>
<dbReference type="AlphaFoldDB" id="K8ZCA9"/>
<comment type="caution">
    <text evidence="14">The sequence shown here is derived from an EMBL/GenBank/DDBJ whole genome shotgun (WGS) entry which is preliminary data.</text>
</comment>
<keyword evidence="11 12" id="KW-0449">Lipoprotein</keyword>
<keyword evidence="10 12" id="KW-0564">Palmitate</keyword>
<keyword evidence="15" id="KW-1185">Reference proteome</keyword>
<evidence type="ECO:0000259" key="13">
    <source>
        <dbReference type="Pfam" id="PF12849"/>
    </source>
</evidence>
<reference evidence="14 15" key="1">
    <citation type="journal article" date="2013" name="Genome Announc.">
        <title>Draft Genome Sequence of Catellicoccus marimammalium, a Novel Species Commonly Found in Gull Feces.</title>
        <authorList>
            <person name="Weigand M.R."/>
            <person name="Ryu H."/>
            <person name="Bozcek L."/>
            <person name="Konstantinidis K.T."/>
            <person name="Santo Domingo J.W."/>
        </authorList>
    </citation>
    <scope>NUCLEOTIDE SEQUENCE [LARGE SCALE GENOMIC DNA]</scope>
    <source>
        <strain evidence="14 15">M35/04/3</strain>
    </source>
</reference>
<evidence type="ECO:0000256" key="5">
    <source>
        <dbReference type="ARBA" id="ARBA00022448"/>
    </source>
</evidence>
<comment type="function">
    <text evidence="12">Involved in the system for phosphate transport across the cytoplasmic membrane.</text>
</comment>
<evidence type="ECO:0000256" key="12">
    <source>
        <dbReference type="RuleBase" id="RU367119"/>
    </source>
</evidence>